<evidence type="ECO:0000313" key="1">
    <source>
        <dbReference type="EMBL" id="OCX12370.1"/>
    </source>
</evidence>
<dbReference type="EMBL" id="MDEO01000036">
    <property type="protein sequence ID" value="OCX12370.1"/>
    <property type="molecule type" value="Genomic_DNA"/>
</dbReference>
<accession>A0A1C2DC87</accession>
<sequence length="475" mass="51239">MAGSVRPARRWLKRIAIALVAVLLLVVAPAAFILYPALKSYPAMDFPLAASPAEKNLRDLAYLRLLPQVERSFTDQTRAAFEAALDKLVARAPELDRAGLAMGAARAVALADNGHTNILGLVGGNGFNAVPVRLGWFADDLFVVSAAADQRDLLGAQVLALNGHSPEQLVEALRPYTGGPANLAREFVPNFLISPELLHAAGLAENADAAEFRVRQRDGVEVVRRLAAVAGTPEPLARSSWPKRDLSPVRRKDSEASWVHVLDGAAPPSYLSRPDDNFWHSYLENDGILYVQLNRIGDQEKASIEDYLSGLLAEVAKRKVKHAVVDLRFNPGGNYLLAADFTRRLPELLPPDGKVFILTSGNTFSAGISTAARLKYFAGSRAVLIGEAMGDRPQSWGEGGTARMPNSKLAIRYTTGYHDWQNGCGLAQIRTCFVLNYFYGTPSGSLTPTVPVAPTFASYAAGDDAVLAEALKLAK</sequence>
<comment type="caution">
    <text evidence="1">The sequence shown here is derived from an EMBL/GenBank/DDBJ whole genome shotgun (WGS) entry which is preliminary data.</text>
</comment>
<dbReference type="RefSeq" id="WP_024926072.1">
    <property type="nucleotide sequence ID" value="NZ_MDEO01000036.1"/>
</dbReference>
<dbReference type="Gene3D" id="3.90.226.10">
    <property type="entry name" value="2-enoyl-CoA Hydratase, Chain A, domain 1"/>
    <property type="match status" value="2"/>
</dbReference>
<dbReference type="Proteomes" id="UP000094412">
    <property type="component" value="Unassembled WGS sequence"/>
</dbReference>
<keyword evidence="2" id="KW-1185">Reference proteome</keyword>
<name>A0A1C2DC87_9HYPH</name>
<dbReference type="STRING" id="1566387.QV13_22245"/>
<proteinExistence type="predicted"/>
<reference evidence="1 2" key="1">
    <citation type="submission" date="2016-08" db="EMBL/GenBank/DDBJ databases">
        <title>Whole genome sequence of Mesorhizobium sp. strain UASWS1009 isolated from industrial sewage.</title>
        <authorList>
            <person name="Crovadore J."/>
            <person name="Calmin G."/>
            <person name="Chablais R."/>
            <person name="Cochard B."/>
            <person name="Lefort F."/>
        </authorList>
    </citation>
    <scope>NUCLEOTIDE SEQUENCE [LARGE SCALE GENOMIC DNA]</scope>
    <source>
        <strain evidence="1 2">UASWS1009</strain>
    </source>
</reference>
<dbReference type="InterPro" id="IPR029045">
    <property type="entry name" value="ClpP/crotonase-like_dom_sf"/>
</dbReference>
<evidence type="ECO:0000313" key="2">
    <source>
        <dbReference type="Proteomes" id="UP000094412"/>
    </source>
</evidence>
<organism evidence="1 2">
    <name type="scientific">Mesorhizobium hungaricum</name>
    <dbReference type="NCBI Taxonomy" id="1566387"/>
    <lineage>
        <taxon>Bacteria</taxon>
        <taxon>Pseudomonadati</taxon>
        <taxon>Pseudomonadota</taxon>
        <taxon>Alphaproteobacteria</taxon>
        <taxon>Hyphomicrobiales</taxon>
        <taxon>Phyllobacteriaceae</taxon>
        <taxon>Mesorhizobium</taxon>
    </lineage>
</organism>
<dbReference type="SUPFAM" id="SSF52096">
    <property type="entry name" value="ClpP/crotonase"/>
    <property type="match status" value="1"/>
</dbReference>
<dbReference type="OrthoDB" id="5480566at2"/>
<protein>
    <submittedName>
        <fullName evidence="1">Uncharacterized protein</fullName>
    </submittedName>
</protein>
<dbReference type="AlphaFoldDB" id="A0A1C2DC87"/>
<gene>
    <name evidence="1" type="ORF">QV13_22245</name>
</gene>